<protein>
    <recommendedName>
        <fullName evidence="4">MORN variant repeat-containing protein</fullName>
    </recommendedName>
</protein>
<evidence type="ECO:0000313" key="3">
    <source>
        <dbReference type="Proteomes" id="UP000008634"/>
    </source>
</evidence>
<dbReference type="eggNOG" id="COG2849">
    <property type="taxonomic scope" value="Bacteria"/>
</dbReference>
<dbReference type="EMBL" id="CP002453">
    <property type="protein sequence ID" value="ADV49967.1"/>
    <property type="molecule type" value="Genomic_DNA"/>
</dbReference>
<feature type="chain" id="PRO_5003212952" description="MORN variant repeat-containing protein" evidence="1">
    <location>
        <begin position="18"/>
        <end position="202"/>
    </location>
</feature>
<proteinExistence type="predicted"/>
<name>E6XBA3_CELAD</name>
<dbReference type="Gene3D" id="3.90.930.1">
    <property type="match status" value="1"/>
</dbReference>
<evidence type="ECO:0000313" key="2">
    <source>
        <dbReference type="EMBL" id="ADV49967.1"/>
    </source>
</evidence>
<reference evidence="2 3" key="1">
    <citation type="journal article" date="2010" name="Stand. Genomic Sci.">
        <title>Complete genome sequence of Cellulophaga algicola type strain (IC166).</title>
        <authorList>
            <person name="Abt B."/>
            <person name="Lu M."/>
            <person name="Misra M."/>
            <person name="Han C."/>
            <person name="Nolan M."/>
            <person name="Lucas S."/>
            <person name="Hammon N."/>
            <person name="Deshpande S."/>
            <person name="Cheng J.F."/>
            <person name="Tapia R."/>
            <person name="Goodwin L."/>
            <person name="Pitluck S."/>
            <person name="Liolios K."/>
            <person name="Pagani I."/>
            <person name="Ivanova N."/>
            <person name="Mavromatis K."/>
            <person name="Ovchinikova G."/>
            <person name="Pati A."/>
            <person name="Chen A."/>
            <person name="Palaniappan K."/>
            <person name="Land M."/>
            <person name="Hauser L."/>
            <person name="Chang Y.J."/>
            <person name="Jeffries C.D."/>
            <person name="Detter J.C."/>
            <person name="Brambilla E."/>
            <person name="Rohde M."/>
            <person name="Tindall B.J."/>
            <person name="Goker M."/>
            <person name="Woyke T."/>
            <person name="Bristow J."/>
            <person name="Eisen J.A."/>
            <person name="Markowitz V."/>
            <person name="Hugenholtz P."/>
            <person name="Kyrpides N.C."/>
            <person name="Klenk H.P."/>
            <person name="Lapidus A."/>
        </authorList>
    </citation>
    <scope>NUCLEOTIDE SEQUENCE [LARGE SCALE GENOMIC DNA]</scope>
    <source>
        <strain evidence="3">DSM 14237 / IC166 / ACAM 630</strain>
    </source>
</reference>
<evidence type="ECO:0008006" key="4">
    <source>
        <dbReference type="Google" id="ProtNLM"/>
    </source>
</evidence>
<dbReference type="STRING" id="688270.Celal_2682"/>
<gene>
    <name evidence="2" type="ordered locus">Celal_2682</name>
</gene>
<dbReference type="KEGG" id="cao:Celal_2682"/>
<dbReference type="HOGENOM" id="CLU_1313581_0_0_10"/>
<evidence type="ECO:0000256" key="1">
    <source>
        <dbReference type="SAM" id="SignalP"/>
    </source>
</evidence>
<sequence>MKNICFSILIFCTSLFASGQGSIPNLPPLFLNSLFVEVKTTNGIIIYNYNYKNKKIENKEYSIYLIIDDNENEEVTDILEEESDFSFGKMTGYISTGTFLNNRKNGIWKTTYNDKLLKQECWQHGLIIDKYRVYNTKNEILYSTSFGTSGNGIFKDYYYEIGKLKEEGRYKNGKKEGEWCTYLQDGTLDKQINYTDGTPDSN</sequence>
<dbReference type="Proteomes" id="UP000008634">
    <property type="component" value="Chromosome"/>
</dbReference>
<organism evidence="2 3">
    <name type="scientific">Cellulophaga algicola (strain DSM 14237 / IC166 / ACAM 630)</name>
    <dbReference type="NCBI Taxonomy" id="688270"/>
    <lineage>
        <taxon>Bacteria</taxon>
        <taxon>Pseudomonadati</taxon>
        <taxon>Bacteroidota</taxon>
        <taxon>Flavobacteriia</taxon>
        <taxon>Flavobacteriales</taxon>
        <taxon>Flavobacteriaceae</taxon>
        <taxon>Cellulophaga</taxon>
    </lineage>
</organism>
<dbReference type="SUPFAM" id="SSF82185">
    <property type="entry name" value="Histone H3 K4-specific methyltransferase SET7/9 N-terminal domain"/>
    <property type="match status" value="1"/>
</dbReference>
<keyword evidence="1" id="KW-0732">Signal</keyword>
<feature type="signal peptide" evidence="1">
    <location>
        <begin position="1"/>
        <end position="17"/>
    </location>
</feature>
<dbReference type="AlphaFoldDB" id="E6XBA3"/>
<keyword evidence="3" id="KW-1185">Reference proteome</keyword>
<accession>E6XBA3</accession>
<dbReference type="OrthoDB" id="7342920at2"/>
<dbReference type="RefSeq" id="WP_013551438.1">
    <property type="nucleotide sequence ID" value="NC_014934.1"/>
</dbReference>